<sequence>MTTSSLPKLKLTYFNIQGPAEKVRLALTIGKVPFEDHRIAMPGQSDEWKEQYKPKTPFGKVPVLEIDGKEVVSQSDALLRYAGILANENGVELYPQGGMAQLRTDEMISLVDEMANSWAPRLYVGMQPKNFGYPDDDAWKGSDEHKKATEIARTRWVDDDLPVYLGHVKKQLAKSGGKFLCGEKVTIADCYLVPMLNRLSSGGIDYVDKECVAKHGGAEVTDYVERFMNIEEVKKWYAPKDV</sequence>
<dbReference type="InterPro" id="IPR036282">
    <property type="entry name" value="Glutathione-S-Trfase_C_sf"/>
</dbReference>
<reference evidence="3 4" key="1">
    <citation type="submission" date="2011-10" db="EMBL/GenBank/DDBJ databases">
        <authorList>
            <person name="Genoscope - CEA"/>
        </authorList>
    </citation>
    <scope>NUCLEOTIDE SEQUENCE [LARGE SCALE GENOMIC DNA]</scope>
    <source>
        <strain evidence="3 4">RCC 1105</strain>
    </source>
</reference>
<organism evidence="3 4">
    <name type="scientific">Bathycoccus prasinos</name>
    <dbReference type="NCBI Taxonomy" id="41875"/>
    <lineage>
        <taxon>Eukaryota</taxon>
        <taxon>Viridiplantae</taxon>
        <taxon>Chlorophyta</taxon>
        <taxon>Mamiellophyceae</taxon>
        <taxon>Mamiellales</taxon>
        <taxon>Bathycoccaceae</taxon>
        <taxon>Bathycoccus</taxon>
    </lineage>
</organism>
<accession>K8EQK8</accession>
<keyword evidence="4" id="KW-1185">Reference proteome</keyword>
<dbReference type="AlphaFoldDB" id="K8EQK8"/>
<dbReference type="GeneID" id="19018191"/>
<dbReference type="CDD" id="cd03039">
    <property type="entry name" value="GST_N_Sigma_like"/>
    <property type="match status" value="1"/>
</dbReference>
<gene>
    <name evidence="3" type="ORF">Bathy01g04560</name>
</gene>
<protein>
    <submittedName>
        <fullName evidence="3">Glutathione S-transferase</fullName>
    </submittedName>
</protein>
<dbReference type="InterPro" id="IPR050213">
    <property type="entry name" value="GST_superfamily"/>
</dbReference>
<dbReference type="KEGG" id="bpg:Bathy01g04560"/>
<dbReference type="OrthoDB" id="414243at2759"/>
<evidence type="ECO:0000259" key="1">
    <source>
        <dbReference type="PROSITE" id="PS50404"/>
    </source>
</evidence>
<dbReference type="Gene3D" id="1.20.1050.10">
    <property type="match status" value="1"/>
</dbReference>
<dbReference type="STRING" id="41875.K8EQK8"/>
<dbReference type="PANTHER" id="PTHR11571:SF150">
    <property type="entry name" value="GLUTATHIONE S-TRANSFERASE"/>
    <property type="match status" value="1"/>
</dbReference>
<dbReference type="GO" id="GO:0006749">
    <property type="term" value="P:glutathione metabolic process"/>
    <property type="evidence" value="ECO:0007669"/>
    <property type="project" value="TreeGrafter"/>
</dbReference>
<evidence type="ECO:0000313" key="3">
    <source>
        <dbReference type="EMBL" id="CCO14705.1"/>
    </source>
</evidence>
<evidence type="ECO:0000259" key="2">
    <source>
        <dbReference type="PROSITE" id="PS50405"/>
    </source>
</evidence>
<dbReference type="SFLD" id="SFLDS00019">
    <property type="entry name" value="Glutathione_Transferase_(cytos"/>
    <property type="match status" value="1"/>
</dbReference>
<evidence type="ECO:0000313" key="4">
    <source>
        <dbReference type="Proteomes" id="UP000198341"/>
    </source>
</evidence>
<feature type="domain" description="GST C-terminal" evidence="2">
    <location>
        <begin position="104"/>
        <end position="242"/>
    </location>
</feature>
<dbReference type="Gene3D" id="3.40.30.10">
    <property type="entry name" value="Glutaredoxin"/>
    <property type="match status" value="1"/>
</dbReference>
<proteinExistence type="predicted"/>
<feature type="domain" description="GST N-terminal" evidence="1">
    <location>
        <begin position="7"/>
        <end position="90"/>
    </location>
</feature>
<name>K8EQK8_9CHLO</name>
<dbReference type="PANTHER" id="PTHR11571">
    <property type="entry name" value="GLUTATHIONE S-TRANSFERASE"/>
    <property type="match status" value="1"/>
</dbReference>
<dbReference type="PROSITE" id="PS50404">
    <property type="entry name" value="GST_NTER"/>
    <property type="match status" value="1"/>
</dbReference>
<dbReference type="Pfam" id="PF13409">
    <property type="entry name" value="GST_N_2"/>
    <property type="match status" value="1"/>
</dbReference>
<dbReference type="InterPro" id="IPR036249">
    <property type="entry name" value="Thioredoxin-like_sf"/>
</dbReference>
<dbReference type="eggNOG" id="KOG1695">
    <property type="taxonomic scope" value="Eukaryota"/>
</dbReference>
<dbReference type="PROSITE" id="PS50405">
    <property type="entry name" value="GST_CTER"/>
    <property type="match status" value="1"/>
</dbReference>
<dbReference type="InterPro" id="IPR004046">
    <property type="entry name" value="GST_C"/>
</dbReference>
<dbReference type="InterPro" id="IPR004045">
    <property type="entry name" value="Glutathione_S-Trfase_N"/>
</dbReference>
<dbReference type="EMBL" id="FO082278">
    <property type="protein sequence ID" value="CCO14705.1"/>
    <property type="molecule type" value="Genomic_DNA"/>
</dbReference>
<dbReference type="InterPro" id="IPR010987">
    <property type="entry name" value="Glutathione-S-Trfase_C-like"/>
</dbReference>
<dbReference type="CDD" id="cd00299">
    <property type="entry name" value="GST_C_family"/>
    <property type="match status" value="1"/>
</dbReference>
<dbReference type="RefSeq" id="XP_007515826.1">
    <property type="nucleotide sequence ID" value="XM_007515764.1"/>
</dbReference>
<dbReference type="GO" id="GO:0004364">
    <property type="term" value="F:glutathione transferase activity"/>
    <property type="evidence" value="ECO:0007669"/>
    <property type="project" value="TreeGrafter"/>
</dbReference>
<dbReference type="Proteomes" id="UP000198341">
    <property type="component" value="Chromosome 1"/>
</dbReference>
<dbReference type="SUPFAM" id="SSF47616">
    <property type="entry name" value="GST C-terminal domain-like"/>
    <property type="match status" value="1"/>
</dbReference>
<dbReference type="Pfam" id="PF14497">
    <property type="entry name" value="GST_C_3"/>
    <property type="match status" value="1"/>
</dbReference>
<dbReference type="SUPFAM" id="SSF52833">
    <property type="entry name" value="Thioredoxin-like"/>
    <property type="match status" value="1"/>
</dbReference>
<dbReference type="InterPro" id="IPR040079">
    <property type="entry name" value="Glutathione_S-Trfase"/>
</dbReference>